<dbReference type="SUPFAM" id="SSF47473">
    <property type="entry name" value="EF-hand"/>
    <property type="match status" value="1"/>
</dbReference>
<dbReference type="Proteomes" id="UP000002640">
    <property type="component" value="Unassembled WGS sequence"/>
</dbReference>
<dbReference type="OMA" id="YRTWINV"/>
<organism evidence="1 2">
    <name type="scientific">Phytophthora sojae (strain P6497)</name>
    <name type="common">Soybean stem and root rot agent</name>
    <name type="synonym">Phytophthora megasperma f. sp. glycines</name>
    <dbReference type="NCBI Taxonomy" id="1094619"/>
    <lineage>
        <taxon>Eukaryota</taxon>
        <taxon>Sar</taxon>
        <taxon>Stramenopiles</taxon>
        <taxon>Oomycota</taxon>
        <taxon>Peronosporomycetes</taxon>
        <taxon>Peronosporales</taxon>
        <taxon>Peronosporaceae</taxon>
        <taxon>Phytophthora</taxon>
    </lineage>
</organism>
<name>G4YZC2_PHYSP</name>
<dbReference type="KEGG" id="psoj:PHYSODRAFT_484625"/>
<dbReference type="AlphaFoldDB" id="G4YZC2"/>
<evidence type="ECO:0000313" key="1">
    <source>
        <dbReference type="EMBL" id="EGZ24597.1"/>
    </source>
</evidence>
<dbReference type="InterPro" id="IPR011992">
    <property type="entry name" value="EF-hand-dom_pair"/>
</dbReference>
<sequence>MEALDRARALNALLALPRLERMLRVYRTWINVEGVEGGMALTRRELQCVLEFPTQEQHVDFLFDTFRCGSPSRPRVDLLTLLTTAAALAQGALADKARFVFALVDLDTEDDIVEAELALVISSCCSGLYSLGLIPEEGRVSEMDAISLAYEAFDFVELEDGDKMTFAMFLKWCVFHPRPKALLERIGCLLSACDVVKKMKDALQEHKEMLEAGPFWNRNAMHLDVLNKDAEEPAVVERVRTCVATGVRQSDLTLIVLAYNWSCMVLIRLNSNHHKGHVKFAEL</sequence>
<dbReference type="EMBL" id="JH159152">
    <property type="protein sequence ID" value="EGZ24597.1"/>
    <property type="molecule type" value="Genomic_DNA"/>
</dbReference>
<dbReference type="Gene3D" id="1.10.238.10">
    <property type="entry name" value="EF-hand"/>
    <property type="match status" value="1"/>
</dbReference>
<proteinExistence type="predicted"/>
<reference evidence="1 2" key="1">
    <citation type="journal article" date="2006" name="Science">
        <title>Phytophthora genome sequences uncover evolutionary origins and mechanisms of pathogenesis.</title>
        <authorList>
            <person name="Tyler B.M."/>
            <person name="Tripathy S."/>
            <person name="Zhang X."/>
            <person name="Dehal P."/>
            <person name="Jiang R.H."/>
            <person name="Aerts A."/>
            <person name="Arredondo F.D."/>
            <person name="Baxter L."/>
            <person name="Bensasson D."/>
            <person name="Beynon J.L."/>
            <person name="Chapman J."/>
            <person name="Damasceno C.M."/>
            <person name="Dorrance A.E."/>
            <person name="Dou D."/>
            <person name="Dickerman A.W."/>
            <person name="Dubchak I.L."/>
            <person name="Garbelotto M."/>
            <person name="Gijzen M."/>
            <person name="Gordon S.G."/>
            <person name="Govers F."/>
            <person name="Grunwald N.J."/>
            <person name="Huang W."/>
            <person name="Ivors K.L."/>
            <person name="Jones R.W."/>
            <person name="Kamoun S."/>
            <person name="Krampis K."/>
            <person name="Lamour K.H."/>
            <person name="Lee M.K."/>
            <person name="McDonald W.H."/>
            <person name="Medina M."/>
            <person name="Meijer H.J."/>
            <person name="Nordberg E.K."/>
            <person name="Maclean D.J."/>
            <person name="Ospina-Giraldo M.D."/>
            <person name="Morris P.F."/>
            <person name="Phuntumart V."/>
            <person name="Putnam N.H."/>
            <person name="Rash S."/>
            <person name="Rose J.K."/>
            <person name="Sakihama Y."/>
            <person name="Salamov A.A."/>
            <person name="Savidor A."/>
            <person name="Scheuring C.F."/>
            <person name="Smith B.M."/>
            <person name="Sobral B.W."/>
            <person name="Terry A."/>
            <person name="Torto-Alalibo T.A."/>
            <person name="Win J."/>
            <person name="Xu Z."/>
            <person name="Zhang H."/>
            <person name="Grigoriev I.V."/>
            <person name="Rokhsar D.S."/>
            <person name="Boore J.L."/>
        </authorList>
    </citation>
    <scope>NUCLEOTIDE SEQUENCE [LARGE SCALE GENOMIC DNA]</scope>
    <source>
        <strain evidence="1 2">P6497</strain>
    </source>
</reference>
<gene>
    <name evidence="1" type="ORF">PHYSODRAFT_484625</name>
</gene>
<accession>G4YZC2</accession>
<dbReference type="InParanoid" id="G4YZC2"/>
<keyword evidence="2" id="KW-1185">Reference proteome</keyword>
<protein>
    <recommendedName>
        <fullName evidence="3">EF-hand domain-containing protein</fullName>
    </recommendedName>
</protein>
<dbReference type="RefSeq" id="XP_009519885.1">
    <property type="nucleotide sequence ID" value="XM_009521590.1"/>
</dbReference>
<evidence type="ECO:0008006" key="3">
    <source>
        <dbReference type="Google" id="ProtNLM"/>
    </source>
</evidence>
<evidence type="ECO:0000313" key="2">
    <source>
        <dbReference type="Proteomes" id="UP000002640"/>
    </source>
</evidence>
<dbReference type="GeneID" id="20655779"/>